<organism evidence="1 2">
    <name type="scientific">Streptomyces luteolifulvus</name>
    <dbReference type="NCBI Taxonomy" id="2615112"/>
    <lineage>
        <taxon>Bacteria</taxon>
        <taxon>Bacillati</taxon>
        <taxon>Actinomycetota</taxon>
        <taxon>Actinomycetes</taxon>
        <taxon>Kitasatosporales</taxon>
        <taxon>Streptomycetaceae</taxon>
        <taxon>Streptomyces</taxon>
    </lineage>
</organism>
<proteinExistence type="predicted"/>
<gene>
    <name evidence="1" type="ORF">F7R91_36035</name>
</gene>
<evidence type="ECO:0000313" key="1">
    <source>
        <dbReference type="EMBL" id="KAB1140508.1"/>
    </source>
</evidence>
<dbReference type="RefSeq" id="WP_150957080.1">
    <property type="nucleotide sequence ID" value="NZ_VZRB01000041.1"/>
</dbReference>
<dbReference type="AlphaFoldDB" id="A0A6H9UQ81"/>
<reference evidence="1 2" key="1">
    <citation type="submission" date="2019-09" db="EMBL/GenBank/DDBJ databases">
        <title>Screening of Novel Bioactive Compounds from Soil-Associated.</title>
        <authorList>
            <person name="Zhao S."/>
        </authorList>
    </citation>
    <scope>NUCLEOTIDE SEQUENCE [LARGE SCALE GENOMIC DNA]</scope>
    <source>
        <strain evidence="1 2">HIT-DPA4</strain>
    </source>
</reference>
<comment type="caution">
    <text evidence="1">The sequence shown here is derived from an EMBL/GenBank/DDBJ whole genome shotgun (WGS) entry which is preliminary data.</text>
</comment>
<sequence length="99" mass="10218">MSGPGEGWLSDGLDDAADVGSGLWVRGVDYMAGWRVAREAADQLNFALLVAEFEPSELRAVAATNDDGHGVVRLVGLPGAAVRLAGLLERLADGDGGAR</sequence>
<dbReference type="EMBL" id="VZRB01000041">
    <property type="protein sequence ID" value="KAB1140508.1"/>
    <property type="molecule type" value="Genomic_DNA"/>
</dbReference>
<protein>
    <submittedName>
        <fullName evidence="1">Uncharacterized protein</fullName>
    </submittedName>
</protein>
<accession>A0A6H9UQ81</accession>
<name>A0A6H9UQ81_9ACTN</name>
<keyword evidence="2" id="KW-1185">Reference proteome</keyword>
<dbReference type="Proteomes" id="UP000442707">
    <property type="component" value="Unassembled WGS sequence"/>
</dbReference>
<evidence type="ECO:0000313" key="2">
    <source>
        <dbReference type="Proteomes" id="UP000442707"/>
    </source>
</evidence>